<dbReference type="EnsemblMetazoa" id="Aqu2.1.39317_001">
    <property type="protein sequence ID" value="Aqu2.1.39317_001"/>
    <property type="gene ID" value="Aqu2.1.39317"/>
</dbReference>
<sequence>STLGFKMADELLKSQRLRVNDKVFYQETVTNKMTRKVTSESASSYLVACFKETPKQLDEKLFLISGQQ</sequence>
<proteinExistence type="predicted"/>
<protein>
    <submittedName>
        <fullName evidence="1">Uncharacterized protein</fullName>
    </submittedName>
</protein>
<accession>A0A1X7VIK7</accession>
<evidence type="ECO:0000313" key="1">
    <source>
        <dbReference type="EnsemblMetazoa" id="Aqu2.1.39317_001"/>
    </source>
</evidence>
<name>A0A1X7VIK7_AMPQE</name>
<dbReference type="AlphaFoldDB" id="A0A1X7VIK7"/>
<reference evidence="1" key="1">
    <citation type="submission" date="2017-05" db="UniProtKB">
        <authorList>
            <consortium name="EnsemblMetazoa"/>
        </authorList>
    </citation>
    <scope>IDENTIFICATION</scope>
</reference>
<dbReference type="InParanoid" id="A0A1X7VIK7"/>
<organism evidence="1">
    <name type="scientific">Amphimedon queenslandica</name>
    <name type="common">Sponge</name>
    <dbReference type="NCBI Taxonomy" id="400682"/>
    <lineage>
        <taxon>Eukaryota</taxon>
        <taxon>Metazoa</taxon>
        <taxon>Porifera</taxon>
        <taxon>Demospongiae</taxon>
        <taxon>Heteroscleromorpha</taxon>
        <taxon>Haplosclerida</taxon>
        <taxon>Niphatidae</taxon>
        <taxon>Amphimedon</taxon>
    </lineage>
</organism>